<dbReference type="EMBL" id="CP013480">
    <property type="protein sequence ID" value="ALS61916.1"/>
    <property type="molecule type" value="Genomic_DNA"/>
</dbReference>
<protein>
    <submittedName>
        <fullName evidence="2">Toxin HipA</fullName>
    </submittedName>
</protein>
<dbReference type="RefSeq" id="WP_058378826.1">
    <property type="nucleotide sequence ID" value="NZ_CP013480.3"/>
</dbReference>
<accession>A0ABN4JN55</accession>
<evidence type="ECO:0000313" key="2">
    <source>
        <dbReference type="EMBL" id="ALS61916.1"/>
    </source>
</evidence>
<feature type="domain" description="HTH cro/C1-type" evidence="1">
    <location>
        <begin position="15"/>
        <end position="70"/>
    </location>
</feature>
<dbReference type="Gene3D" id="1.10.260.40">
    <property type="entry name" value="lambda repressor-like DNA-binding domains"/>
    <property type="match status" value="1"/>
</dbReference>
<dbReference type="SMART" id="SM00530">
    <property type="entry name" value="HTH_XRE"/>
    <property type="match status" value="1"/>
</dbReference>
<reference evidence="3" key="1">
    <citation type="submission" date="2015-12" db="EMBL/GenBank/DDBJ databases">
        <title>Complete genome sequence of Pandoraea norimbergensis DSM 11628.</title>
        <authorList>
            <person name="Ee R."/>
            <person name="Lim Y.-L."/>
            <person name="Yong D."/>
            <person name="Yin W.-F."/>
            <person name="Chan K.-G."/>
        </authorList>
    </citation>
    <scope>NUCLEOTIDE SEQUENCE [LARGE SCALE GENOMIC DNA]</scope>
    <source>
        <strain evidence="3">DSM 11628</strain>
    </source>
</reference>
<dbReference type="Pfam" id="PF01381">
    <property type="entry name" value="HTH_3"/>
    <property type="match status" value="1"/>
</dbReference>
<keyword evidence="3" id="KW-1185">Reference proteome</keyword>
<dbReference type="SUPFAM" id="SSF47413">
    <property type="entry name" value="lambda repressor-like DNA-binding domains"/>
    <property type="match status" value="1"/>
</dbReference>
<proteinExistence type="predicted"/>
<evidence type="ECO:0000313" key="3">
    <source>
        <dbReference type="Proteomes" id="UP000060277"/>
    </source>
</evidence>
<organism evidence="2 3">
    <name type="scientific">Pandoraea norimbergensis</name>
    <dbReference type="NCBI Taxonomy" id="93219"/>
    <lineage>
        <taxon>Bacteria</taxon>
        <taxon>Pseudomonadati</taxon>
        <taxon>Pseudomonadota</taxon>
        <taxon>Betaproteobacteria</taxon>
        <taxon>Burkholderiales</taxon>
        <taxon>Burkholderiaceae</taxon>
        <taxon>Pandoraea</taxon>
    </lineage>
</organism>
<dbReference type="InterPro" id="IPR010982">
    <property type="entry name" value="Lambda_DNA-bd_dom_sf"/>
</dbReference>
<dbReference type="PROSITE" id="PS50943">
    <property type="entry name" value="HTH_CROC1"/>
    <property type="match status" value="1"/>
</dbReference>
<sequence>MNRLVTSPTQLGEILRSARRAAGLTQSEAAARLGLSQSRLSALELDPKIISVEQLLALMGLYRLDLVVESRDVASVTSNTEW</sequence>
<name>A0ABN4JN55_9BURK</name>
<dbReference type="Proteomes" id="UP000060277">
    <property type="component" value="Chromosome"/>
</dbReference>
<dbReference type="CDD" id="cd00093">
    <property type="entry name" value="HTH_XRE"/>
    <property type="match status" value="1"/>
</dbReference>
<gene>
    <name evidence="2" type="ORF">AT302_21175</name>
</gene>
<evidence type="ECO:0000259" key="1">
    <source>
        <dbReference type="PROSITE" id="PS50943"/>
    </source>
</evidence>
<dbReference type="InterPro" id="IPR001387">
    <property type="entry name" value="Cro/C1-type_HTH"/>
</dbReference>